<dbReference type="Pfam" id="PF00535">
    <property type="entry name" value="Glycos_transf_2"/>
    <property type="match status" value="1"/>
</dbReference>
<evidence type="ECO:0000259" key="2">
    <source>
        <dbReference type="Pfam" id="PF00535"/>
    </source>
</evidence>
<accession>A0A4P6F5T0</accession>
<dbReference type="InterPro" id="IPR029044">
    <property type="entry name" value="Nucleotide-diphossugar_trans"/>
</dbReference>
<dbReference type="Proteomes" id="UP000293568">
    <property type="component" value="Chromosome"/>
</dbReference>
<dbReference type="OrthoDB" id="9785185at2"/>
<keyword evidence="3" id="KW-0808">Transferase</keyword>
<sequence>MEELVSIIMPTYNCSKYIRDTIQSVLNQTYSNWELIIVDDCSTDDTSIIVKDYQKNDSRILYHKMQKNSGAAVARNKAIDLAKGSYIAFLDSDDLWFPDKLDKQIYFMKSNGYSFTCTSYTKINERGEPLNKIIKAPIRSNFQGILKQNPGNLTVIYSAKELGKTLIPDIRKRNDYVMWLQVVKKAGYIYGLETPLASHRIRPGALSINKYKLVKYHWIVYRRVESLSLIRSIYLIVYWILKSVKK</sequence>
<name>A0A4P6F5T0_9BACL</name>
<gene>
    <name evidence="3" type="ORF">ET464_16695</name>
</gene>
<dbReference type="GO" id="GO:0016758">
    <property type="term" value="F:hexosyltransferase activity"/>
    <property type="evidence" value="ECO:0007669"/>
    <property type="project" value="UniProtKB-ARBA"/>
</dbReference>
<dbReference type="AlphaFoldDB" id="A0A4P6F5T0"/>
<organism evidence="3 4">
    <name type="scientific">Paenibacillus protaetiae</name>
    <dbReference type="NCBI Taxonomy" id="2509456"/>
    <lineage>
        <taxon>Bacteria</taxon>
        <taxon>Bacillati</taxon>
        <taxon>Bacillota</taxon>
        <taxon>Bacilli</taxon>
        <taxon>Bacillales</taxon>
        <taxon>Paenibacillaceae</taxon>
        <taxon>Paenibacillus</taxon>
    </lineage>
</organism>
<dbReference type="EMBL" id="CP035492">
    <property type="protein sequence ID" value="QAY68577.1"/>
    <property type="molecule type" value="Genomic_DNA"/>
</dbReference>
<comment type="similarity">
    <text evidence="1">Belongs to the glycosyltransferase 2 family.</text>
</comment>
<dbReference type="Gene3D" id="3.90.550.10">
    <property type="entry name" value="Spore Coat Polysaccharide Biosynthesis Protein SpsA, Chain A"/>
    <property type="match status" value="1"/>
</dbReference>
<reference evidence="3 4" key="1">
    <citation type="submission" date="2019-01" db="EMBL/GenBank/DDBJ databases">
        <title>Genome sequencing of strain FW100M-2.</title>
        <authorList>
            <person name="Heo J."/>
            <person name="Kim S.-J."/>
            <person name="Kim J.-S."/>
            <person name="Hong S.-B."/>
            <person name="Kwon S.-W."/>
        </authorList>
    </citation>
    <scope>NUCLEOTIDE SEQUENCE [LARGE SCALE GENOMIC DNA]</scope>
    <source>
        <strain evidence="3 4">FW100M-2</strain>
    </source>
</reference>
<evidence type="ECO:0000313" key="4">
    <source>
        <dbReference type="Proteomes" id="UP000293568"/>
    </source>
</evidence>
<dbReference type="SUPFAM" id="SSF53448">
    <property type="entry name" value="Nucleotide-diphospho-sugar transferases"/>
    <property type="match status" value="1"/>
</dbReference>
<dbReference type="KEGG" id="pprt:ET464_16695"/>
<evidence type="ECO:0000256" key="1">
    <source>
        <dbReference type="ARBA" id="ARBA00006739"/>
    </source>
</evidence>
<dbReference type="PANTHER" id="PTHR22916:SF3">
    <property type="entry name" value="UDP-GLCNAC:BETAGAL BETA-1,3-N-ACETYLGLUCOSAMINYLTRANSFERASE-LIKE PROTEIN 1"/>
    <property type="match status" value="1"/>
</dbReference>
<feature type="domain" description="Glycosyltransferase 2-like" evidence="2">
    <location>
        <begin position="6"/>
        <end position="149"/>
    </location>
</feature>
<keyword evidence="4" id="KW-1185">Reference proteome</keyword>
<dbReference type="InterPro" id="IPR001173">
    <property type="entry name" value="Glyco_trans_2-like"/>
</dbReference>
<proteinExistence type="inferred from homology"/>
<evidence type="ECO:0000313" key="3">
    <source>
        <dbReference type="EMBL" id="QAY68577.1"/>
    </source>
</evidence>
<dbReference type="PANTHER" id="PTHR22916">
    <property type="entry name" value="GLYCOSYLTRANSFERASE"/>
    <property type="match status" value="1"/>
</dbReference>
<dbReference type="CDD" id="cd00761">
    <property type="entry name" value="Glyco_tranf_GTA_type"/>
    <property type="match status" value="1"/>
</dbReference>
<protein>
    <submittedName>
        <fullName evidence="3">Glycosyltransferase family 2 protein</fullName>
    </submittedName>
</protein>